<keyword evidence="2" id="KW-0813">Transport</keyword>
<dbReference type="Pfam" id="PF25036">
    <property type="entry name" value="VPS13_VAB"/>
    <property type="match status" value="1"/>
</dbReference>
<dbReference type="OrthoDB" id="428159at2759"/>
<sequence>MYHNHSAFLLVMFETLVTRLLTSALGNYIEPKCFSSDKINVAVWSGYVVLKELELKPDLLAELPAFKLVRGLVGSVELKIPWNRLQSESLLATVDDVYLLLRTEEDIDAAMRQIDEFTVKKKLLEQLYLQAKHQEQVANEASTRESNDGYAARLINKIIDNLELHIRRIHIRVEDHSAGDHSFALGLTIESVHVQSTNSNWQPSFVNTSKSNEPRIFKNVELNHMSVYCNPDCTLQRENQADLEQCTVEEFCTAFNRAIPKRFDDRYHHHMQFYPTQQQPHFILKPVDANTRLIINRDVLDANMPKFEIDVNISEVALRLEESQYCDLLYLASAIQSLNSYIKYQRYRKFRPQVAVLSEPLEWWNYAIDSVMRDIKTKRRQWTWDYIKERREDRKRYIKLWHHKSRQLLELLNVDYTFYDSDDNDVDTGEHGSATNNDVSSFTYSNLSELSTLEIDRELEVIERRWSVEDLLLFRYLADIEARTFQASSATRVRRRLPTPPMHKSQEFSETDSLETDAAESNGPVEVQYRSWGAWVFGWTSKLATSVADEESRQRAHQIIPEVELRELYKILEEPSRRSKKRVHKHHDLGGQDEFSDSFSSTELSQLYRVTVTLHRGSLALASDPETNRMLIRDNRNYGQKYAPTDFLLGTFSQLQVAAVAKAETVTIDMSLQSIEAYDECAESATFSRLLCRKPSMYPSGDGDDVNVSKLSGAVFLMSFEINPANYSAGASLFVYMEPLEIIWSPTARCWDRLGIFLDTPANLGLWEELEVASFNSIVNLKSRTEAKLNYVMENRIAVVVDLRIQAPVIVIPENDTDFYCARLVVDLGRITFCTDRLRQSDKQRMGMNWTSRPFPSETAEASSIKLQPNTNASFVEQMYDETEKGEDTFRWKEGFYDRFSLSVANIHVMLIPYVHKNYRQKHGAGFNGSSKFSASLPAYIADVYNEEQEYELVERFNINVIIRMSTLSLDATLTRFYIHADLPALTFNLSHEKYRQLVALADRFSLANANALKYSRKSENGDNYPAEVAFADVDCVQNMTDDGLRKENPFSMSALNRFFLNSSETAPQTVQGASSNVVEGSNIAEDFDEDSSAESDDSWFSITNGNQDHGNMQLSNDGDQQGPRLTVSDLIDTTTAESGIDSISSRKSNIRKRPRMYASNGYLNRLDRKLVVCSFTIPVIAVQLKKPRISTVPSQASYRYDASEFSEDHFKEGTIIVKLQGLRIRIGQKTLSTQMNVSLVSLEVVDLSDAGDRSKQYLMFSCPTIAAPFSRKTPTARCGESYIYRFQSKVPARQQEQIAYFNSGNRKSSDGSGTRVLAAPAKLLELGYCSINDQESGYEVLREVKIHIGTVQFVFDQSYVCSLLELLEKSSSELSLIASMRDCGDSSVLIADTDDGLPPPLELTPSIKHEYSIPVILTESVRADLERARKSMFGQAPGEVDSSTLGNKTRMHPVALKLDVRLHSVSICFYDREESLASVALLNSQICVGTDTNGKINVSGSLGDVKVFGLSSKENTIADNVIGTSGLKFDDQHFDYVDIFGLDTSAMFSKDNAYILSVKCHFFAKNDTKTTSTVKSETQAKSSLCLSLQPVRLLAQPEFLRKMSDYFVNGPLRAHCLVKRIDSSETSVELHQDMSASLHSDYQRSSSEKLPESSTPYFDAVEMPNMKARKLNSETSSSPAYSRCIGGGGNHNIPSDAKNAPTNQDENILIFVRILDSFDVDITLCHPSILFPANCLQRKKISLQCQPSRGILLDFGKINLILRREEPNAILKALSCAPYQVDLAIGNLQIVSLTDSIVLLEPSGVHMQCRIPALAVNIDLRNEKNNRTSAEIVLDLKIKPVCFNVSDTTVCLAHEVLYKCINPVVEIGREVQQRIKTYKGPLVIDSNCLIDSSYEEKDEVDAPFPATVDKMAKWDRVTIHFFLEEVKVALASNSKAIQQLETMMNSVLDNSDEKSSRESHSGAINVQTDHDQSNFSPDNGFDCVIGELALIALEANINLNLSESLIDDSKHNLQCNFSLQEAIVRDRIADSNKHITQLVGLVPGKALERSNTCSELQSLSTSEENAQSGLFYSAQDSSALQLRGHFQSKRGDTNGTESVLTMNSLELSITSVRLILLPRTLLRLEHFLLDVYLAVFKNERELKLQQVEQLATRCLRDERTNLVNSDTEGDRTDERFAIYSLRKNESSISSIGDFVVGHSAVMSPLQRIGAATAIDDRVTDGAMSRDTADNFENAQPVASDTYLTLKRKSDCRKQLVFPQWTIDARMLNMQIWIVSTDRKADMCGCMLSADLVAKYNSTLDEAKSSTFVNRSDSVTASVELSKVKVMVASSDTSNIDQQILFRSMQTLVEDFELDIHFELRECFRPLIMVTDNAGGTGDVSSLNSRELDVHDERMARGEEKSKAESVINAISVAKNDDTKVKLPEIFFREVPSEWREWIFCESFVRLDQIISHVAYRDLPLLLTIFASLNSFACAEENTRSSFFARREAAAKSDLPNISETSGKFLEYEDNVGGSGLRITQIDGQENVAAVHYDLHLRTLMKGAQFRLINNIADQASPVFEFELADINFSVRAKSNLMLEAAGSCKAEAMYQNLRLVTMEPLLEPWSVMATLSHTHFRHLDENKQAKVSPWILNVSSDVFLQFNMTDALIANLVAAERAWQWIANASDGSREMAEFSTYWIRNNTGMHLRYRRASSNEQYLAPGEEKALSFNKVLADGDTRHKNDMRRRDASFRSRHLYIAVEEESTDHNLSTVLRKWQSRAPIPVDQVDSRLYALEDFEADITGYHPRKCECIIDVLVERGCKYFIVRSTLVLENQTSSDLEVEFFSYRSNSISRTLNEKEAEYESQVPMISVWKKIVKASSIVPIPVHIASSGEGYVMVRPPEINVSVTEGDPFSNMPPKAYAKERVPLPLFDRSSASARTELRDTDDYGQAQCTIKFQRLYSDRPVRPFMINSCLTSASSTSYYRTLSFHPPLIVHNLTAGSLDFCMATPCDWSPATNSESLSNVGKIGWEVSEQRLRERGTINVADSLIWHLSGEETPLELSIRMKGYNWSEMLQLSKDTGELVQIKMKDLVSDAHLYITAEIRISKGPCREIFLHVPYWIVNLTGLKLEFEFEKERMGREHSTSLLAGQKRLDRDELLLQEGHGARSARRHRNPHLLYPISIDGNELTDENLNYAQPCVSPVPTVSFDRRVSEHKRRHLQLLPSIPPLKGLLDLLPKRDNTDPRSLGQLEVLQVCHSNYNRNRGCIRLRVSNDKDLAALDLRKKNEQRKWSNSFLLDQAGTIGEIEAVDFEANRKYCIGYSITPASGQYSRTKVIMLTPRFILVNTMTYAVEVCHSSSKVMAPIKNDILHANSAMPDPRAMSSVNSVVHLEAGGFADFHWTLQFSKTRKMRCRFTEIGWSWSGAVPLVDSGEYVVRLRHETTRESRLVRVILKLDSPSVCVYFREERMAMPPYRVENYSLETLRTHQHRVRRSEVLLPHHSLDYAWDEPTEEQLLVVDILPSAAGDNSRPLRIGSFNLDKIQRHPDALGGTLGIEIATDGPTRVLRFTDTRLRGQRYVQTNTQISSKEVPKSDGNALQFLGKFVVNPTVQAALHLKGIGISIVDSTPKELIYISASGIALEVFFSKSDVHNNEASIAGSAASSSQLERETRPQIVACCLEVNDIQVDNQLQRTLYPVLLRFSKSTGSSQIVNGHAVVIPVLQMGLVKHDEYAGINFIRHFSVSVLPVHIRVDGALLYQILPLLMHSKIYRSTSINVATTKKKLTDYGDSNNVKVTRAAHSQILLKALNESLEIPVKVLDAAQKEGIFFSEQTTAMTTPTKATFLGNSYQRQIQNQHALVDNDIQRYSPAIVGNFEAISAKDEQMKLYFEEFQIDPIRATVSFSFGDGVNAITESHLSPLPSYAAALNDSSSSQESSVITVGPLRLILNAIGTSLTKIANAPFHLKPLHIHNTFVQPDALAMRLVSHYQSEALRQAYVILGSVDVLGNPMIAWKNMRNGFQDLISEPAHGLSQRSPKAFAYGVGRGSLSLLRGSVYTFLDFNTRILTAFSLGLSEACLKLDDYTGYPATRHIFQGIVQGISGVVVAPIHSFEVNGARGVLPGLIAGALGVMLKPLLGLSLATATTAATLRDAIDPYTKALLVRVRPPRYIDLRTKRLKIYSYVESLGEEIVGKVCGGCYRSDGYLGHVDLKATHQCFLVTRKRILLLSVRGTPMAQTTKYDVLWELLAEEIVLVDCTRTLTDQVVNIYYIEDDFLTASGARKNSSATTGSHTVAMNCRRTPSKPRGMILQKHVVVLPVTKVLFVRAMLQQQDRSFLTKMNIVTTEKSTSHQINPLSSLARSNSMEMSTRWPQHSCIPLRYPVFRLPAQTMSVHKPDHHDNEISA</sequence>
<feature type="region of interest" description="Disordered" evidence="5">
    <location>
        <begin position="1088"/>
        <end position="1126"/>
    </location>
</feature>
<evidence type="ECO:0000313" key="11">
    <source>
        <dbReference type="Proteomes" id="UP000294530"/>
    </source>
</evidence>
<dbReference type="InterPro" id="IPR009543">
    <property type="entry name" value="VPS13_VAB"/>
</dbReference>
<feature type="region of interest" description="Disordered" evidence="5">
    <location>
        <begin position="492"/>
        <end position="521"/>
    </location>
</feature>
<evidence type="ECO:0000256" key="4">
    <source>
        <dbReference type="SAM" id="Coils"/>
    </source>
</evidence>
<feature type="compositionally biased region" description="Acidic residues" evidence="5">
    <location>
        <begin position="509"/>
        <end position="518"/>
    </location>
</feature>
<keyword evidence="6" id="KW-0732">Signal</keyword>
<dbReference type="Pfam" id="PF25037">
    <property type="entry name" value="VPS13_C"/>
    <property type="match status" value="1"/>
</dbReference>
<dbReference type="Pfam" id="PF12624">
    <property type="entry name" value="VPS13_N"/>
    <property type="match status" value="1"/>
</dbReference>
<dbReference type="GO" id="GO:0006623">
    <property type="term" value="P:protein targeting to vacuole"/>
    <property type="evidence" value="ECO:0007669"/>
    <property type="project" value="TreeGrafter"/>
</dbReference>
<dbReference type="Proteomes" id="UP000294530">
    <property type="component" value="Unassembled WGS sequence"/>
</dbReference>
<comment type="caution">
    <text evidence="10">The sequence shown here is derived from an EMBL/GenBank/DDBJ whole genome shotgun (WGS) entry which is preliminary data.</text>
</comment>
<dbReference type="GeneID" id="94344056"/>
<feature type="domain" description="Chorein N-terminal" evidence="7">
    <location>
        <begin position="12"/>
        <end position="1029"/>
    </location>
</feature>
<evidence type="ECO:0000256" key="2">
    <source>
        <dbReference type="ARBA" id="ARBA00022448"/>
    </source>
</evidence>
<dbReference type="RefSeq" id="XP_067818422.1">
    <property type="nucleotide sequence ID" value="XM_067958385.1"/>
</dbReference>
<organism evidence="10 11">
    <name type="scientific">Bremia lactucae</name>
    <name type="common">Lettuce downy mildew</name>
    <dbReference type="NCBI Taxonomy" id="4779"/>
    <lineage>
        <taxon>Eukaryota</taxon>
        <taxon>Sar</taxon>
        <taxon>Stramenopiles</taxon>
        <taxon>Oomycota</taxon>
        <taxon>Peronosporomycetes</taxon>
        <taxon>Peronosporales</taxon>
        <taxon>Peronosporaceae</taxon>
        <taxon>Bremia</taxon>
    </lineage>
</organism>
<protein>
    <recommendedName>
        <fullName evidence="12">Calmodulin</fullName>
    </recommendedName>
</protein>
<evidence type="ECO:0000256" key="5">
    <source>
        <dbReference type="SAM" id="MobiDB-lite"/>
    </source>
</evidence>
<feature type="domain" description="Vacuolar protein sorting-associated protein 13 VPS13 adaptor binding" evidence="8">
    <location>
        <begin position="3244"/>
        <end position="3498"/>
    </location>
</feature>
<dbReference type="EMBL" id="SHOA02000016">
    <property type="protein sequence ID" value="TDH68923.1"/>
    <property type="molecule type" value="Genomic_DNA"/>
</dbReference>
<gene>
    <name evidence="10" type="ORF">CCR75_000277</name>
</gene>
<evidence type="ECO:0000259" key="8">
    <source>
        <dbReference type="Pfam" id="PF25036"/>
    </source>
</evidence>
<dbReference type="KEGG" id="blac:94344056"/>
<evidence type="ECO:0000259" key="7">
    <source>
        <dbReference type="Pfam" id="PF12624"/>
    </source>
</evidence>
<feature type="signal peptide" evidence="6">
    <location>
        <begin position="1"/>
        <end position="26"/>
    </location>
</feature>
<comment type="similarity">
    <text evidence="1">Belongs to the VPS13 family.</text>
</comment>
<evidence type="ECO:0000256" key="1">
    <source>
        <dbReference type="ARBA" id="ARBA00006545"/>
    </source>
</evidence>
<evidence type="ECO:0000256" key="6">
    <source>
        <dbReference type="SAM" id="SignalP"/>
    </source>
</evidence>
<feature type="compositionally biased region" description="Acidic residues" evidence="5">
    <location>
        <begin position="1088"/>
        <end position="1098"/>
    </location>
</feature>
<dbReference type="InterPro" id="IPR056748">
    <property type="entry name" value="VPS13-like_C"/>
</dbReference>
<name>A0A976IE24_BRELC</name>
<evidence type="ECO:0000256" key="3">
    <source>
        <dbReference type="ARBA" id="ARBA00023055"/>
    </source>
</evidence>
<feature type="coiled-coil region" evidence="4">
    <location>
        <begin position="100"/>
        <end position="127"/>
    </location>
</feature>
<feature type="chain" id="PRO_5037469815" description="Calmodulin" evidence="6">
    <location>
        <begin position="27"/>
        <end position="4388"/>
    </location>
</feature>
<reference evidence="10 11" key="1">
    <citation type="journal article" date="2021" name="Genome Biol.">
        <title>AFLAP: assembly-free linkage analysis pipeline using k-mers from genome sequencing data.</title>
        <authorList>
            <person name="Fletcher K."/>
            <person name="Zhang L."/>
            <person name="Gil J."/>
            <person name="Han R."/>
            <person name="Cavanaugh K."/>
            <person name="Michelmore R."/>
        </authorList>
    </citation>
    <scope>NUCLEOTIDE SEQUENCE [LARGE SCALE GENOMIC DNA]</scope>
    <source>
        <strain evidence="10 11">SF5</strain>
    </source>
</reference>
<keyword evidence="3" id="KW-0445">Lipid transport</keyword>
<feature type="domain" description="Intermembrane lipid transfer protein VPS13-like C-terminal" evidence="9">
    <location>
        <begin position="4148"/>
        <end position="4242"/>
    </location>
</feature>
<dbReference type="GO" id="GO:0006869">
    <property type="term" value="P:lipid transport"/>
    <property type="evidence" value="ECO:0007669"/>
    <property type="project" value="UniProtKB-KW"/>
</dbReference>
<dbReference type="PANTHER" id="PTHR16166">
    <property type="entry name" value="VACUOLAR PROTEIN SORTING-ASSOCIATED PROTEIN VPS13"/>
    <property type="match status" value="1"/>
</dbReference>
<accession>A0A976IE24</accession>
<proteinExistence type="inferred from homology"/>
<keyword evidence="4" id="KW-0175">Coiled coil</keyword>
<dbReference type="PANTHER" id="PTHR16166:SF93">
    <property type="entry name" value="INTERMEMBRANE LIPID TRANSFER PROTEIN VPS13"/>
    <property type="match status" value="1"/>
</dbReference>
<evidence type="ECO:0000259" key="9">
    <source>
        <dbReference type="Pfam" id="PF25037"/>
    </source>
</evidence>
<feature type="compositionally biased region" description="Polar residues" evidence="5">
    <location>
        <begin position="1103"/>
        <end position="1120"/>
    </location>
</feature>
<dbReference type="InterPro" id="IPR026854">
    <property type="entry name" value="VPS13_N"/>
</dbReference>
<dbReference type="GO" id="GO:0045053">
    <property type="term" value="P:protein retention in Golgi apparatus"/>
    <property type="evidence" value="ECO:0007669"/>
    <property type="project" value="TreeGrafter"/>
</dbReference>
<evidence type="ECO:0008006" key="12">
    <source>
        <dbReference type="Google" id="ProtNLM"/>
    </source>
</evidence>
<dbReference type="InterPro" id="IPR026847">
    <property type="entry name" value="VPS13"/>
</dbReference>
<keyword evidence="11" id="KW-1185">Reference proteome</keyword>
<evidence type="ECO:0000313" key="10">
    <source>
        <dbReference type="EMBL" id="TDH68923.1"/>
    </source>
</evidence>